<organism evidence="1 2">
    <name type="scientific">Streptomyces gardneri</name>
    <dbReference type="NCBI Taxonomy" id="66892"/>
    <lineage>
        <taxon>Bacteria</taxon>
        <taxon>Bacillati</taxon>
        <taxon>Actinomycetota</taxon>
        <taxon>Actinomycetes</taxon>
        <taxon>Kitasatosporales</taxon>
        <taxon>Streptomycetaceae</taxon>
        <taxon>Streptomyces</taxon>
    </lineage>
</organism>
<proteinExistence type="predicted"/>
<evidence type="ECO:0000313" key="1">
    <source>
        <dbReference type="EMBL" id="GEB57344.1"/>
    </source>
</evidence>
<sequence>MVGTDTVSEAVSPRPGRAGRVFERLRLGGRLGWIQRQNPFSWTSTTAPAGCNLYRLTAYLGRERDVVWRTFLTELLPFEDLYRTISTGIGLTADIVEPTVEQEPTE</sequence>
<protein>
    <submittedName>
        <fullName evidence="1">Uncharacterized protein</fullName>
    </submittedName>
</protein>
<dbReference type="EMBL" id="BJMN01000017">
    <property type="protein sequence ID" value="GEB57344.1"/>
    <property type="molecule type" value="Genomic_DNA"/>
</dbReference>
<gene>
    <name evidence="1" type="ORF">SGA01_29490</name>
</gene>
<dbReference type="Proteomes" id="UP000315226">
    <property type="component" value="Unassembled WGS sequence"/>
</dbReference>
<dbReference type="AlphaFoldDB" id="A0A4Y3RIX5"/>
<keyword evidence="2" id="KW-1185">Reference proteome</keyword>
<evidence type="ECO:0000313" key="2">
    <source>
        <dbReference type="Proteomes" id="UP000315226"/>
    </source>
</evidence>
<accession>A0A4Y3RIX5</accession>
<reference evidence="1 2" key="1">
    <citation type="submission" date="2019-06" db="EMBL/GenBank/DDBJ databases">
        <title>Whole genome shotgun sequence of Streptomyces gardneri NBRC 12865.</title>
        <authorList>
            <person name="Hosoyama A."/>
            <person name="Uohara A."/>
            <person name="Ohji S."/>
            <person name="Ichikawa N."/>
        </authorList>
    </citation>
    <scope>NUCLEOTIDE SEQUENCE [LARGE SCALE GENOMIC DNA]</scope>
    <source>
        <strain evidence="1 2">NBRC 12865</strain>
    </source>
</reference>
<name>A0A4Y3RIX5_9ACTN</name>
<comment type="caution">
    <text evidence="1">The sequence shown here is derived from an EMBL/GenBank/DDBJ whole genome shotgun (WGS) entry which is preliminary data.</text>
</comment>